<dbReference type="GO" id="GO:0016020">
    <property type="term" value="C:membrane"/>
    <property type="evidence" value="ECO:0007669"/>
    <property type="project" value="UniProtKB-SubCell"/>
</dbReference>
<keyword evidence="6" id="KW-0472">Membrane</keyword>
<evidence type="ECO:0000256" key="3">
    <source>
        <dbReference type="ARBA" id="ARBA00022692"/>
    </source>
</evidence>
<evidence type="ECO:0000313" key="8">
    <source>
        <dbReference type="EMBL" id="KAL1583914.1"/>
    </source>
</evidence>
<dbReference type="GeneID" id="96008774"/>
<name>A0AB34KFP1_9PEZI</name>
<feature type="region of interest" description="Disordered" evidence="7">
    <location>
        <begin position="42"/>
        <end position="71"/>
    </location>
</feature>
<keyword evidence="9" id="KW-1185">Reference proteome</keyword>
<evidence type="ECO:0000256" key="5">
    <source>
        <dbReference type="ARBA" id="ARBA00022989"/>
    </source>
</evidence>
<organism evidence="8 9">
    <name type="scientific">Cladosporium halotolerans</name>
    <dbReference type="NCBI Taxonomy" id="1052096"/>
    <lineage>
        <taxon>Eukaryota</taxon>
        <taxon>Fungi</taxon>
        <taxon>Dikarya</taxon>
        <taxon>Ascomycota</taxon>
        <taxon>Pezizomycotina</taxon>
        <taxon>Dothideomycetes</taxon>
        <taxon>Dothideomycetidae</taxon>
        <taxon>Cladosporiales</taxon>
        <taxon>Cladosporiaceae</taxon>
        <taxon>Cladosporium</taxon>
    </lineage>
</organism>
<dbReference type="Proteomes" id="UP000803884">
    <property type="component" value="Unassembled WGS sequence"/>
</dbReference>
<keyword evidence="5" id="KW-1133">Transmembrane helix</keyword>
<evidence type="ECO:0000313" key="9">
    <source>
        <dbReference type="Proteomes" id="UP000803884"/>
    </source>
</evidence>
<dbReference type="PANTHER" id="PTHR23033">
    <property type="entry name" value="BETA1,3-GALACTOSYLTRANSFERASE"/>
    <property type="match status" value="1"/>
</dbReference>
<evidence type="ECO:0000256" key="6">
    <source>
        <dbReference type="ARBA" id="ARBA00023136"/>
    </source>
</evidence>
<dbReference type="Gene3D" id="3.90.550.50">
    <property type="match status" value="1"/>
</dbReference>
<gene>
    <name evidence="8" type="ORF">WHR41_07331</name>
</gene>
<dbReference type="InterPro" id="IPR026050">
    <property type="entry name" value="C1GALT1/C1GALT1_chp1"/>
</dbReference>
<accession>A0AB34KFP1</accession>
<dbReference type="AlphaFoldDB" id="A0AB34KFP1"/>
<evidence type="ECO:0008006" key="10">
    <source>
        <dbReference type="Google" id="ProtNLM"/>
    </source>
</evidence>
<comment type="subcellular location">
    <subcellularLocation>
        <location evidence="1">Membrane</location>
        <topology evidence="1">Single-pass type II membrane protein</topology>
    </subcellularLocation>
</comment>
<sequence length="477" mass="54475">MNASCNRALTLPRLTLAFLIILAVYLFRDSWIPADSPYSIHAPVPQPDVQQSDTTAEKTSDSVKKPQDDDCRSMPGADNVLILLKTGATEIYEKLPTHFMTLFKCAPHYMIFSDLAQDYADFPIRDAIAPVSKQFREQHEDFTLYRKLQQYQREGQDTSKLKGGEGWNLDKWKFLPLLFEAFESAPPNIDWFFMMEADTSVSWTNLLQWLNTMDASDPIYAGSQNVIGGTEFAHGGSGVLLSRQAAKQLQETREQEGKEKYNKRWEETTSSSCCGDEVLARALLEADVPMKPAWPLIQGETVATVDFTKNHWCTPAITWHHVTPLEIDALWQFQADWTEDHGWDTPYLFRDIFDHFIDSHITFNRHAWNNLSQDRKLVARSIASDDDIDISRLSQLEQKAVESESGCEAACARDLHRKCVQWMFSPGRCYLGQVVRFGKTDEREGESWISGWNSQRVAKHKAQLGTCKKVDWKDGES</sequence>
<feature type="compositionally biased region" description="Basic and acidic residues" evidence="7">
    <location>
        <begin position="55"/>
        <end position="71"/>
    </location>
</feature>
<evidence type="ECO:0000256" key="1">
    <source>
        <dbReference type="ARBA" id="ARBA00004606"/>
    </source>
</evidence>
<evidence type="ECO:0000256" key="4">
    <source>
        <dbReference type="ARBA" id="ARBA00022968"/>
    </source>
</evidence>
<keyword evidence="4" id="KW-0735">Signal-anchor</keyword>
<comment type="caution">
    <text evidence="8">The sequence shown here is derived from an EMBL/GenBank/DDBJ whole genome shotgun (WGS) entry which is preliminary data.</text>
</comment>
<dbReference type="RefSeq" id="XP_069227020.1">
    <property type="nucleotide sequence ID" value="XM_069375936.1"/>
</dbReference>
<dbReference type="PANTHER" id="PTHR23033:SF40">
    <property type="entry name" value="APPLE DOMAIN-CONTAINING PROTEIN"/>
    <property type="match status" value="1"/>
</dbReference>
<keyword evidence="3" id="KW-0812">Transmembrane</keyword>
<reference evidence="8 9" key="1">
    <citation type="journal article" date="2020" name="Microbiol. Resour. Announc.">
        <title>Draft Genome Sequence of a Cladosporium Species Isolated from the Mesophotic Ascidian Didemnum maculosum.</title>
        <authorList>
            <person name="Gioti A."/>
            <person name="Siaperas R."/>
            <person name="Nikolaivits E."/>
            <person name="Le Goff G."/>
            <person name="Ouazzani J."/>
            <person name="Kotoulas G."/>
            <person name="Topakas E."/>
        </authorList>
    </citation>
    <scope>NUCLEOTIDE SEQUENCE [LARGE SCALE GENOMIC DNA]</scope>
    <source>
        <strain evidence="8 9">TM138-S3</strain>
    </source>
</reference>
<proteinExistence type="inferred from homology"/>
<evidence type="ECO:0000256" key="7">
    <source>
        <dbReference type="SAM" id="MobiDB-lite"/>
    </source>
</evidence>
<protein>
    <recommendedName>
        <fullName evidence="10">Glycosyltransferase family 31 protein</fullName>
    </recommendedName>
</protein>
<comment type="similarity">
    <text evidence="2">Belongs to the glycosyltransferase 31 family. Beta3-Gal-T subfamily.</text>
</comment>
<dbReference type="EMBL" id="JAAQHG020000030">
    <property type="protein sequence ID" value="KAL1583914.1"/>
    <property type="molecule type" value="Genomic_DNA"/>
</dbReference>
<evidence type="ECO:0000256" key="2">
    <source>
        <dbReference type="ARBA" id="ARBA00006462"/>
    </source>
</evidence>